<proteinExistence type="predicted"/>
<feature type="transmembrane region" description="Helical" evidence="1">
    <location>
        <begin position="76"/>
        <end position="97"/>
    </location>
</feature>
<evidence type="ECO:0000256" key="1">
    <source>
        <dbReference type="SAM" id="Phobius"/>
    </source>
</evidence>
<keyword evidence="1" id="KW-1133">Transmembrane helix</keyword>
<feature type="transmembrane region" description="Helical" evidence="1">
    <location>
        <begin position="35"/>
        <end position="55"/>
    </location>
</feature>
<feature type="transmembrane region" description="Helical" evidence="1">
    <location>
        <begin position="144"/>
        <end position="167"/>
    </location>
</feature>
<protein>
    <submittedName>
        <fullName evidence="2">DUF4199 domain-containing protein</fullName>
    </submittedName>
</protein>
<gene>
    <name evidence="2" type="ORF">QYS48_11410</name>
</gene>
<dbReference type="RefSeq" id="WP_308357501.1">
    <property type="nucleotide sequence ID" value="NZ_CP129970.2"/>
</dbReference>
<accession>A0AA49GIX1</accession>
<keyword evidence="3" id="KW-1185">Reference proteome</keyword>
<keyword evidence="1" id="KW-0472">Membrane</keyword>
<dbReference type="Pfam" id="PF13858">
    <property type="entry name" value="DUF4199"/>
    <property type="match status" value="1"/>
</dbReference>
<dbReference type="Proteomes" id="UP001244443">
    <property type="component" value="Chromosome"/>
</dbReference>
<name>A0AA49GIX1_9BACT</name>
<reference evidence="2" key="1">
    <citation type="submission" date="2023-08" db="EMBL/GenBank/DDBJ databases">
        <title>Comparative genomics and taxonomic characterization of three novel marine species of genus Marivirga.</title>
        <authorList>
            <person name="Muhammad N."/>
            <person name="Kim S.-G."/>
        </authorList>
    </citation>
    <scope>NUCLEOTIDE SEQUENCE [LARGE SCALE GENOMIC DNA]</scope>
    <source>
        <strain evidence="2">ABR2-2</strain>
    </source>
</reference>
<sequence>MNLLIKSPLRFSLIAIVFVVLMFVILIFLDKNPVVYSSNIIFIGPLLAIFLFFSVKIFRDANPDGLRFWQGFSIGMLYIIFFISYYAIILTIISYAFDVNYFDEYRELSVERVYAQKELILEKFDNKFFEESLLESRNQTNFDIILRLCRNFFGIGILLVPIVSLFMRTPEQKQP</sequence>
<evidence type="ECO:0000313" key="3">
    <source>
        <dbReference type="Proteomes" id="UP001244443"/>
    </source>
</evidence>
<feature type="transmembrane region" description="Helical" evidence="1">
    <location>
        <begin position="12"/>
        <end position="29"/>
    </location>
</feature>
<evidence type="ECO:0000313" key="2">
    <source>
        <dbReference type="EMBL" id="WKK87324.2"/>
    </source>
</evidence>
<keyword evidence="1" id="KW-0812">Transmembrane</keyword>
<organism evidence="2 3">
    <name type="scientific">Marivirga arenosa</name>
    <dbReference type="NCBI Taxonomy" id="3059076"/>
    <lineage>
        <taxon>Bacteria</taxon>
        <taxon>Pseudomonadati</taxon>
        <taxon>Bacteroidota</taxon>
        <taxon>Cytophagia</taxon>
        <taxon>Cytophagales</taxon>
        <taxon>Marivirgaceae</taxon>
        <taxon>Marivirga</taxon>
    </lineage>
</organism>
<dbReference type="EMBL" id="CP129970">
    <property type="protein sequence ID" value="WKK87324.2"/>
    <property type="molecule type" value="Genomic_DNA"/>
</dbReference>
<dbReference type="AlphaFoldDB" id="A0AA49GIX1"/>
<dbReference type="InterPro" id="IPR025250">
    <property type="entry name" value="DUF4199"/>
</dbReference>